<organism evidence="1 2">
    <name type="scientific">Pristionchus pacificus</name>
    <name type="common">Parasitic nematode worm</name>
    <dbReference type="NCBI Taxonomy" id="54126"/>
    <lineage>
        <taxon>Eukaryota</taxon>
        <taxon>Metazoa</taxon>
        <taxon>Ecdysozoa</taxon>
        <taxon>Nematoda</taxon>
        <taxon>Chromadorea</taxon>
        <taxon>Rhabditida</taxon>
        <taxon>Rhabditina</taxon>
        <taxon>Diplogasteromorpha</taxon>
        <taxon>Diplogasteroidea</taxon>
        <taxon>Neodiplogasteridae</taxon>
        <taxon>Pristionchus</taxon>
    </lineage>
</organism>
<reference evidence="1" key="2">
    <citation type="submission" date="2022-06" db="UniProtKB">
        <authorList>
            <consortium name="EnsemblMetazoa"/>
        </authorList>
    </citation>
    <scope>IDENTIFICATION</scope>
    <source>
        <strain evidence="1">PS312</strain>
    </source>
</reference>
<reference evidence="2" key="1">
    <citation type="journal article" date="2008" name="Nat. Genet.">
        <title>The Pristionchus pacificus genome provides a unique perspective on nematode lifestyle and parasitism.</title>
        <authorList>
            <person name="Dieterich C."/>
            <person name="Clifton S.W."/>
            <person name="Schuster L.N."/>
            <person name="Chinwalla A."/>
            <person name="Delehaunty K."/>
            <person name="Dinkelacker I."/>
            <person name="Fulton L."/>
            <person name="Fulton R."/>
            <person name="Godfrey J."/>
            <person name="Minx P."/>
            <person name="Mitreva M."/>
            <person name="Roeseler W."/>
            <person name="Tian H."/>
            <person name="Witte H."/>
            <person name="Yang S.P."/>
            <person name="Wilson R.K."/>
            <person name="Sommer R.J."/>
        </authorList>
    </citation>
    <scope>NUCLEOTIDE SEQUENCE [LARGE SCALE GENOMIC DNA]</scope>
    <source>
        <strain evidence="2">PS312</strain>
    </source>
</reference>
<protein>
    <submittedName>
        <fullName evidence="1">Uncharacterized protein</fullName>
    </submittedName>
</protein>
<accession>A0A2A6CD10</accession>
<keyword evidence="2" id="KW-1185">Reference proteome</keyword>
<evidence type="ECO:0000313" key="2">
    <source>
        <dbReference type="Proteomes" id="UP000005239"/>
    </source>
</evidence>
<accession>A0A8R1U6J0</accession>
<dbReference type="EnsemblMetazoa" id="PPA08477.1">
    <property type="protein sequence ID" value="PPA08477.1"/>
    <property type="gene ID" value="WBGene00098031"/>
</dbReference>
<sequence>MPDLIAVLLNTYPYVNRIPGDPARRDLRLVAVRPVEDVDGLSTQLCLGRFISHGANCFEQKGFLFGSQIGFGAAIYTQLRLPYPFVSAAMGIVPCGTTSIEPNRPDAHGLEDNEELLGAVGDAAMEYGRCLSASMDDELREERIRELREKSERSSTVYSRRCGICYTRSPEERAVLSILYLRCEPSKCLEAGCNGLQSLQILGKGRQLWQIEVVRGRRGVGRIDFLERSGLED</sequence>
<proteinExistence type="predicted"/>
<dbReference type="AlphaFoldDB" id="A0A2A6CD10"/>
<name>A0A2A6CD10_PRIPA</name>
<evidence type="ECO:0000313" key="1">
    <source>
        <dbReference type="EnsemblMetazoa" id="PPA08477.1"/>
    </source>
</evidence>
<dbReference type="Proteomes" id="UP000005239">
    <property type="component" value="Unassembled WGS sequence"/>
</dbReference>
<gene>
    <name evidence="1" type="primary">WBGene00098031</name>
</gene>